<dbReference type="EMBL" id="NJIH01000018">
    <property type="protein sequence ID" value="OWT53930.1"/>
    <property type="molecule type" value="Genomic_DNA"/>
</dbReference>
<dbReference type="RefSeq" id="WP_088605838.1">
    <property type="nucleotide sequence ID" value="NZ_NJIH01000018.1"/>
</dbReference>
<dbReference type="OrthoDB" id="5294844at2"/>
<proteinExistence type="predicted"/>
<evidence type="ECO:0000313" key="2">
    <source>
        <dbReference type="Proteomes" id="UP000214603"/>
    </source>
</evidence>
<dbReference type="Proteomes" id="UP000214603">
    <property type="component" value="Unassembled WGS sequence"/>
</dbReference>
<dbReference type="Gene3D" id="3.30.1540.10">
    <property type="entry name" value="formyl-coa transferase, domain 3"/>
    <property type="match status" value="1"/>
</dbReference>
<accession>A0A225M162</accession>
<keyword evidence="2" id="KW-1185">Reference proteome</keyword>
<name>A0A225M162_9BURK</name>
<sequence>MSYGFLEGMRVIESSAFVAAPLGGLTLAQYGADVIRIDMIGGGIDYARWPVMPNGRSLYWTGLNKGKRSLAVDLRKPEGRQLVADLVAAPGCGILLTNVAAPWLGHARLAQMREDVITCTIEGNPDGTTAVDYTVNCATGYPLVTGDGAADRPVNHVLPAWDVACAAQAAFAVLAAHGRRLASGQGAEIRIALADVAFSTLSHLGVVADAQLLDHERPAIGNDVYGGFGRDFACRDGRRVMVIAISARQWASLVAACGVAAAVAGIEASRGLDLRREADRYEARDAIADAIRPWIADRGLAEVAAAFDAAGVCWGIYKTARELVAADKRVSAANPIFETIDTAGVGRHLAAGPAPRFTGVDRGQVLPAPLLGEHTDVVLTELLGLSGAAIGLLHDKGIVAGPHTGHTS</sequence>
<dbReference type="InterPro" id="IPR023606">
    <property type="entry name" value="CoA-Trfase_III_dom_1_sf"/>
</dbReference>
<dbReference type="SUPFAM" id="SSF89796">
    <property type="entry name" value="CoA-transferase family III (CaiB/BaiF)"/>
    <property type="match status" value="1"/>
</dbReference>
<comment type="caution">
    <text evidence="1">The sequence shown here is derived from an EMBL/GenBank/DDBJ whole genome shotgun (WGS) entry which is preliminary data.</text>
</comment>
<dbReference type="AlphaFoldDB" id="A0A225M162"/>
<dbReference type="InterPro" id="IPR003673">
    <property type="entry name" value="CoA-Trfase_fam_III"/>
</dbReference>
<dbReference type="InterPro" id="IPR050509">
    <property type="entry name" value="CoA-transferase_III"/>
</dbReference>
<dbReference type="PANTHER" id="PTHR48228:SF5">
    <property type="entry name" value="ALPHA-METHYLACYL-COA RACEMASE"/>
    <property type="match status" value="1"/>
</dbReference>
<dbReference type="Pfam" id="PF02515">
    <property type="entry name" value="CoA_transf_3"/>
    <property type="match status" value="1"/>
</dbReference>
<dbReference type="GO" id="GO:0016853">
    <property type="term" value="F:isomerase activity"/>
    <property type="evidence" value="ECO:0007669"/>
    <property type="project" value="UniProtKB-KW"/>
</dbReference>
<dbReference type="InterPro" id="IPR044855">
    <property type="entry name" value="CoA-Trfase_III_dom3_sf"/>
</dbReference>
<keyword evidence="1" id="KW-0413">Isomerase</keyword>
<dbReference type="PANTHER" id="PTHR48228">
    <property type="entry name" value="SUCCINYL-COA--D-CITRAMALATE COA-TRANSFERASE"/>
    <property type="match status" value="1"/>
</dbReference>
<evidence type="ECO:0000313" key="1">
    <source>
        <dbReference type="EMBL" id="OWT53930.1"/>
    </source>
</evidence>
<dbReference type="Gene3D" id="3.40.50.10540">
    <property type="entry name" value="Crotonobetainyl-coa:carnitine coa-transferase, domain 1"/>
    <property type="match status" value="1"/>
</dbReference>
<organism evidence="1 2">
    <name type="scientific">Candidimonas nitroreducens</name>
    <dbReference type="NCBI Taxonomy" id="683354"/>
    <lineage>
        <taxon>Bacteria</taxon>
        <taxon>Pseudomonadati</taxon>
        <taxon>Pseudomonadota</taxon>
        <taxon>Betaproteobacteria</taxon>
        <taxon>Burkholderiales</taxon>
        <taxon>Alcaligenaceae</taxon>
        <taxon>Candidimonas</taxon>
    </lineage>
</organism>
<reference evidence="2" key="1">
    <citation type="submission" date="2017-06" db="EMBL/GenBank/DDBJ databases">
        <title>Herbaspirillum phytohormonus sp. nov., isolated from the root nodule of Robinia pseudoacacia in lead-zinc mine.</title>
        <authorList>
            <person name="Fan M."/>
            <person name="Lin Y."/>
        </authorList>
    </citation>
    <scope>NUCLEOTIDE SEQUENCE [LARGE SCALE GENOMIC DNA]</scope>
    <source>
        <strain evidence="2">SC-089</strain>
    </source>
</reference>
<gene>
    <name evidence="1" type="ORF">CEY11_23340</name>
</gene>
<protein>
    <submittedName>
        <fullName evidence="1">2-methylfumaryl-CoA isomerase</fullName>
    </submittedName>
</protein>